<feature type="compositionally biased region" description="Polar residues" evidence="5">
    <location>
        <begin position="402"/>
        <end position="411"/>
    </location>
</feature>
<dbReference type="GO" id="GO:0008270">
    <property type="term" value="F:zinc ion binding"/>
    <property type="evidence" value="ECO:0007669"/>
    <property type="project" value="UniProtKB-KW"/>
</dbReference>
<keyword evidence="2 4" id="KW-0863">Zinc-finger</keyword>
<reference evidence="7" key="1">
    <citation type="submission" date="2020-06" db="EMBL/GenBank/DDBJ databases">
        <authorList>
            <person name="Camacho E."/>
            <person name="Gonzalez-de la Fuente S."/>
            <person name="Rastrojo A."/>
            <person name="Peiro-Pastor R."/>
            <person name="Solana JC."/>
            <person name="Tabera L."/>
            <person name="Gamarro F."/>
            <person name="Carrasco-Ramiro F."/>
            <person name="Requena JM."/>
            <person name="Aguado B."/>
        </authorList>
    </citation>
    <scope>NUCLEOTIDE SEQUENCE</scope>
</reference>
<evidence type="ECO:0000256" key="4">
    <source>
        <dbReference type="PROSITE-ProRule" id="PRU00175"/>
    </source>
</evidence>
<gene>
    <name evidence="7" type="ORF">LDHU3_09.0490</name>
</gene>
<feature type="compositionally biased region" description="Basic and acidic residues" evidence="5">
    <location>
        <begin position="797"/>
        <end position="808"/>
    </location>
</feature>
<evidence type="ECO:0000313" key="8">
    <source>
        <dbReference type="Proteomes" id="UP000601710"/>
    </source>
</evidence>
<organism evidence="7 8">
    <name type="scientific">Leishmania donovani</name>
    <dbReference type="NCBI Taxonomy" id="5661"/>
    <lineage>
        <taxon>Eukaryota</taxon>
        <taxon>Discoba</taxon>
        <taxon>Euglenozoa</taxon>
        <taxon>Kinetoplastea</taxon>
        <taxon>Metakinetoplastina</taxon>
        <taxon>Trypanosomatida</taxon>
        <taxon>Trypanosomatidae</taxon>
        <taxon>Leishmaniinae</taxon>
        <taxon>Leishmania</taxon>
    </lineage>
</organism>
<sequence>MKSLAREFRELEATSQLPPSTPQQCLTPSTVLLPAAVGTVPPQLSPFVASTAAALSPQASIQMRMAPLLGLSSFPRSPLHNGSTTLQTTNDGCPDARADRVGSRSCSVINLFDWPSPPTPSVALRIGGGSRDSDPSGTTHAHAAPASRSADEDSALGPLTSSSSTATTRLSQGTPENSFMMNTTSAHQSNAEEATSATATANRTGSGSWRRSRSDARLDRDQRCSTTPPYPQVQAHHQQPLPACDASLAWVSTLACDPSGLSTLGVGGAASQPGPVHHYAPPFPSFAEGVCALYPLTSVMEPTAPAPAAAPSIPSRAASREQVNSGPPSMAAKHETLHQAPGQPQTPLSTTTVTASPMSPTTAPVQLSLQEKLLISAPLPPRSGRGTPSSTPRVAPSPPQRRCSSATNPFISTVGVKPNAGKSRRGSSTTTAAAAAAMAAAFTSSQLAPSPAAPATATPPSPPPCMRLRSTGNGTIAYSNPNSTSVCSILSTVAFVPIEVQPAIPSASPSFLATSPCQSPANAAVSASDSGTFISGVAAASAPPTFDRRLSAASAVPYTPSVPKMAALEQPGQASAGPRASATPPLQRNPAFPTAQPVQNPAHWSVPCTPAVPMTVFLAAPEMGWHSLTGGVTTPPASSVGVAIPDPCSQNFFVGCGVRGTGASILDGCSSTASIAAPLATSPASSAALDSQRTSGSRGATWTSAGQTYRNVLVYGGGGTSGHGSGCATAVTASGNSHSLGLPLYSSQPQLLCTPVPLDDTESVCAICLEGRVSKTGTTETRETTALPSAPLQLPHAAEEGASQERDSAAAVMSDTMPADEGAERGAVRGVKPGSCLLSLPCGHCYHQNCVQRWLMESQSCPTCRRDLTRDATIN</sequence>
<feature type="compositionally biased region" description="Low complexity" evidence="5">
    <location>
        <begin position="304"/>
        <end position="317"/>
    </location>
</feature>
<dbReference type="Gene3D" id="3.30.40.10">
    <property type="entry name" value="Zinc/RING finger domain, C3HC4 (zinc finger)"/>
    <property type="match status" value="1"/>
</dbReference>
<feature type="region of interest" description="Disordered" evidence="5">
    <location>
        <begin position="569"/>
        <end position="600"/>
    </location>
</feature>
<dbReference type="VEuPathDB" id="TriTrypDB:LdCL_090008900"/>
<keyword evidence="3" id="KW-0862">Zinc</keyword>
<dbReference type="AlphaFoldDB" id="A0A6J8F463"/>
<feature type="compositionally biased region" description="Basic and acidic residues" evidence="5">
    <location>
        <begin position="212"/>
        <end position="223"/>
    </location>
</feature>
<evidence type="ECO:0000313" key="7">
    <source>
        <dbReference type="EMBL" id="CAC5427825.1"/>
    </source>
</evidence>
<dbReference type="SUPFAM" id="SSF57850">
    <property type="entry name" value="RING/U-box"/>
    <property type="match status" value="1"/>
</dbReference>
<dbReference type="Proteomes" id="UP000601710">
    <property type="component" value="Chromosome 9"/>
</dbReference>
<evidence type="ECO:0000259" key="6">
    <source>
        <dbReference type="PROSITE" id="PS50089"/>
    </source>
</evidence>
<proteinExistence type="predicted"/>
<feature type="compositionally biased region" description="Low complexity" evidence="5">
    <location>
        <begin position="189"/>
        <end position="209"/>
    </location>
</feature>
<dbReference type="InterPro" id="IPR013083">
    <property type="entry name" value="Znf_RING/FYVE/PHD"/>
</dbReference>
<feature type="compositionally biased region" description="Polar residues" evidence="5">
    <location>
        <begin position="13"/>
        <end position="23"/>
    </location>
</feature>
<protein>
    <submittedName>
        <fullName evidence="7">Ring_finger_domain/RING-H2_zinc_finger_containing _protein_putative/Pfam:PF13639/Pfam:PF12678</fullName>
    </submittedName>
</protein>
<feature type="region of interest" description="Disordered" evidence="5">
    <location>
        <begin position="118"/>
        <end position="238"/>
    </location>
</feature>
<dbReference type="InterPro" id="IPR001841">
    <property type="entry name" value="Znf_RING"/>
</dbReference>
<accession>A0A6J8F463</accession>
<name>A0A6J8F463_LEIDO</name>
<dbReference type="VEuPathDB" id="TriTrypDB:LDHU3_09.0490"/>
<feature type="compositionally biased region" description="Basic and acidic residues" evidence="5">
    <location>
        <begin position="1"/>
        <end position="12"/>
    </location>
</feature>
<feature type="region of interest" description="Disordered" evidence="5">
    <location>
        <begin position="777"/>
        <end position="808"/>
    </location>
</feature>
<feature type="region of interest" description="Disordered" evidence="5">
    <location>
        <begin position="304"/>
        <end position="361"/>
    </location>
</feature>
<dbReference type="PANTHER" id="PTHR15710">
    <property type="entry name" value="E3 UBIQUITIN-PROTEIN LIGASE PRAJA"/>
    <property type="match status" value="1"/>
</dbReference>
<keyword evidence="1" id="KW-0479">Metal-binding</keyword>
<evidence type="ECO:0000256" key="1">
    <source>
        <dbReference type="ARBA" id="ARBA00022723"/>
    </source>
</evidence>
<feature type="compositionally biased region" description="Polar residues" evidence="5">
    <location>
        <begin position="342"/>
        <end position="361"/>
    </location>
</feature>
<evidence type="ECO:0000256" key="3">
    <source>
        <dbReference type="ARBA" id="ARBA00022833"/>
    </source>
</evidence>
<feature type="compositionally biased region" description="Polar residues" evidence="5">
    <location>
        <begin position="169"/>
        <end position="188"/>
    </location>
</feature>
<feature type="region of interest" description="Disordered" evidence="5">
    <location>
        <begin position="79"/>
        <end position="98"/>
    </location>
</feature>
<dbReference type="SMART" id="SM00184">
    <property type="entry name" value="RING"/>
    <property type="match status" value="1"/>
</dbReference>
<evidence type="ECO:0000256" key="5">
    <source>
        <dbReference type="SAM" id="MobiDB-lite"/>
    </source>
</evidence>
<evidence type="ECO:0000256" key="2">
    <source>
        <dbReference type="ARBA" id="ARBA00022771"/>
    </source>
</evidence>
<dbReference type="PROSITE" id="PS50089">
    <property type="entry name" value="ZF_RING_2"/>
    <property type="match status" value="1"/>
</dbReference>
<feature type="region of interest" description="Disordered" evidence="5">
    <location>
        <begin position="377"/>
        <end position="429"/>
    </location>
</feature>
<feature type="domain" description="RING-type" evidence="6">
    <location>
        <begin position="840"/>
        <end position="865"/>
    </location>
</feature>
<dbReference type="EMBL" id="LR812629">
    <property type="protein sequence ID" value="CAC5427825.1"/>
    <property type="molecule type" value="Genomic_DNA"/>
</dbReference>
<feature type="region of interest" description="Disordered" evidence="5">
    <location>
        <begin position="1"/>
        <end position="23"/>
    </location>
</feature>
<dbReference type="VEuPathDB" id="TriTrypDB:LdBPK_090320.1"/>
<feature type="compositionally biased region" description="Polar residues" evidence="5">
    <location>
        <begin position="80"/>
        <end position="91"/>
    </location>
</feature>
<dbReference type="Pfam" id="PF13639">
    <property type="entry name" value="zf-RING_2"/>
    <property type="match status" value="1"/>
</dbReference>